<protein>
    <recommendedName>
        <fullName evidence="2">PLAT domain-containing protein</fullName>
    </recommendedName>
</protein>
<dbReference type="EMBL" id="JAMKFB020000004">
    <property type="protein sequence ID" value="KAL0195393.1"/>
    <property type="molecule type" value="Genomic_DNA"/>
</dbReference>
<gene>
    <name evidence="3" type="ORF">M9458_008965</name>
</gene>
<dbReference type="Proteomes" id="UP001529510">
    <property type="component" value="Unassembled WGS sequence"/>
</dbReference>
<evidence type="ECO:0000256" key="1">
    <source>
        <dbReference type="PROSITE-ProRule" id="PRU00152"/>
    </source>
</evidence>
<comment type="caution">
    <text evidence="3">The sequence shown here is derived from an EMBL/GenBank/DDBJ whole genome shotgun (WGS) entry which is preliminary data.</text>
</comment>
<name>A0ABD0RBY8_CIRMR</name>
<proteinExistence type="predicted"/>
<dbReference type="Gene3D" id="2.60.60.20">
    <property type="entry name" value="PLAT/LH2 domain"/>
    <property type="match status" value="1"/>
</dbReference>
<dbReference type="InterPro" id="IPR001024">
    <property type="entry name" value="PLAT/LH2_dom"/>
</dbReference>
<reference evidence="3 4" key="1">
    <citation type="submission" date="2024-05" db="EMBL/GenBank/DDBJ databases">
        <title>Genome sequencing and assembly of Indian major carp, Cirrhinus mrigala (Hamilton, 1822).</title>
        <authorList>
            <person name="Mohindra V."/>
            <person name="Chowdhury L.M."/>
            <person name="Lal K."/>
            <person name="Jena J.K."/>
        </authorList>
    </citation>
    <scope>NUCLEOTIDE SEQUENCE [LARGE SCALE GENOMIC DNA]</scope>
    <source>
        <strain evidence="3">CM1030</strain>
        <tissue evidence="3">Blood</tissue>
    </source>
</reference>
<evidence type="ECO:0000313" key="3">
    <source>
        <dbReference type="EMBL" id="KAL0195393.1"/>
    </source>
</evidence>
<feature type="non-terminal residue" evidence="3">
    <location>
        <position position="60"/>
    </location>
</feature>
<keyword evidence="4" id="KW-1185">Reference proteome</keyword>
<dbReference type="SUPFAM" id="SSF49723">
    <property type="entry name" value="Lipase/lipooxygenase domain (PLAT/LH2 domain)"/>
    <property type="match status" value="1"/>
</dbReference>
<dbReference type="Pfam" id="PF01477">
    <property type="entry name" value="PLAT"/>
    <property type="match status" value="1"/>
</dbReference>
<dbReference type="InterPro" id="IPR036392">
    <property type="entry name" value="PLAT/LH2_dom_sf"/>
</dbReference>
<sequence length="60" mass="7149">ILLVKLKKEKLLFNDRWYCTCIHVTTSSGDSFEFPCYRWIANEKEMVLREGKGESYPDYP</sequence>
<dbReference type="AlphaFoldDB" id="A0ABD0RBY8"/>
<comment type="caution">
    <text evidence="1">Lacks conserved residue(s) required for the propagation of feature annotation.</text>
</comment>
<feature type="domain" description="PLAT" evidence="2">
    <location>
        <begin position="1"/>
        <end position="54"/>
    </location>
</feature>
<organism evidence="3 4">
    <name type="scientific">Cirrhinus mrigala</name>
    <name type="common">Mrigala</name>
    <dbReference type="NCBI Taxonomy" id="683832"/>
    <lineage>
        <taxon>Eukaryota</taxon>
        <taxon>Metazoa</taxon>
        <taxon>Chordata</taxon>
        <taxon>Craniata</taxon>
        <taxon>Vertebrata</taxon>
        <taxon>Euteleostomi</taxon>
        <taxon>Actinopterygii</taxon>
        <taxon>Neopterygii</taxon>
        <taxon>Teleostei</taxon>
        <taxon>Ostariophysi</taxon>
        <taxon>Cypriniformes</taxon>
        <taxon>Cyprinidae</taxon>
        <taxon>Labeoninae</taxon>
        <taxon>Labeonini</taxon>
        <taxon>Cirrhinus</taxon>
    </lineage>
</organism>
<feature type="non-terminal residue" evidence="3">
    <location>
        <position position="1"/>
    </location>
</feature>
<evidence type="ECO:0000313" key="4">
    <source>
        <dbReference type="Proteomes" id="UP001529510"/>
    </source>
</evidence>
<dbReference type="PROSITE" id="PS50095">
    <property type="entry name" value="PLAT"/>
    <property type="match status" value="1"/>
</dbReference>
<accession>A0ABD0RBY8</accession>
<evidence type="ECO:0000259" key="2">
    <source>
        <dbReference type="PROSITE" id="PS50095"/>
    </source>
</evidence>